<accession>A0AAQ3TGE9</accession>
<proteinExistence type="predicted"/>
<feature type="domain" description="Reverse transcriptase" evidence="1">
    <location>
        <begin position="71"/>
        <end position="208"/>
    </location>
</feature>
<protein>
    <recommendedName>
        <fullName evidence="5">Reverse transcriptase domain-containing protein</fullName>
    </recommendedName>
</protein>
<keyword evidence="4" id="KW-1185">Reference proteome</keyword>
<gene>
    <name evidence="3" type="ORF">U9M48_021813</name>
</gene>
<dbReference type="EMBL" id="CP144749">
    <property type="protein sequence ID" value="WVZ73514.1"/>
    <property type="molecule type" value="Genomic_DNA"/>
</dbReference>
<dbReference type="PANTHER" id="PTHR33116:SF87">
    <property type="entry name" value="OS01G0158850 PROTEIN"/>
    <property type="match status" value="1"/>
</dbReference>
<dbReference type="Pfam" id="PF00078">
    <property type="entry name" value="RVT_1"/>
    <property type="match status" value="1"/>
</dbReference>
<evidence type="ECO:0008006" key="5">
    <source>
        <dbReference type="Google" id="ProtNLM"/>
    </source>
</evidence>
<name>A0AAQ3TGE9_PASNO</name>
<evidence type="ECO:0000313" key="3">
    <source>
        <dbReference type="EMBL" id="WVZ73514.1"/>
    </source>
</evidence>
<dbReference type="InterPro" id="IPR000477">
    <property type="entry name" value="RT_dom"/>
</dbReference>
<dbReference type="Pfam" id="PF13966">
    <property type="entry name" value="zf-RVT"/>
    <property type="match status" value="1"/>
</dbReference>
<dbReference type="AlphaFoldDB" id="A0AAQ3TGE9"/>
<dbReference type="CDD" id="cd01650">
    <property type="entry name" value="RT_nLTR_like"/>
    <property type="match status" value="1"/>
</dbReference>
<evidence type="ECO:0000259" key="2">
    <source>
        <dbReference type="Pfam" id="PF13966"/>
    </source>
</evidence>
<dbReference type="InterPro" id="IPR026960">
    <property type="entry name" value="RVT-Znf"/>
</dbReference>
<sequence length="664" mass="76464">MAMACTARHGLAWTTGEEDDDRGRGRYDGRARGVRERGEGRGEAGLLGLGQGKENGQAGLGRWGEGGMERRVFSKVIANRLCLVAKKIIRPSQTAFLSWRNILEGVVVLHETLHELRKKKLNDVVLKLDFEKAYDKVNWSFLQQTLRIKGFSPLWCRWIEQILSKGSVGVKVNDDIGKYFQTWKGLRRGDLLSPFLFNLVVDMLAILLTRAKENSKFRGVIPHLLSGLKINFHKSELFLYGEAQSFPKEYSELFGCNVGSLPFRYLGIPMHRTMIANKNWFPGKLLSSSGRLVLMNSVLSSLPMFMFSFFEAPKGVLKKLDYYRSRFFWQCDEHKKKYRLTKWNILSTSRDIGGLGILNLEVRWTMARSFSEKYLHSKAITQISKQLGDFQFWVGLMHVKEQVLSFGSFRLQNGKQIRFWEDQVVRRKNVTVDTVLSTVPLNVSFRRALIGEKLIAWHDLVSKVALVVLGEGKDIFTWNLNKNGSFSVSSMYSALVQEGCASRKNLFWALKVPLKIKIFLWFLKRGVVLTEDNLSKRQWKGNLKCSFCNADETIQHLFFDCHVARFPSRLGTKILLGATALCWAIWLSRNDMVFNRFLSDSFKEIMFSGIYWIRCWTKLSTEDDKEILEAGCRKLEVFVLEFLGGFGWRARYRIDAIWTSKRDS</sequence>
<feature type="domain" description="Reverse transcriptase zinc-binding" evidence="2">
    <location>
        <begin position="486"/>
        <end position="565"/>
    </location>
</feature>
<dbReference type="PANTHER" id="PTHR33116">
    <property type="entry name" value="REVERSE TRANSCRIPTASE ZINC-BINDING DOMAIN-CONTAINING PROTEIN-RELATED-RELATED"/>
    <property type="match status" value="1"/>
</dbReference>
<dbReference type="InterPro" id="IPR043502">
    <property type="entry name" value="DNA/RNA_pol_sf"/>
</dbReference>
<organism evidence="3 4">
    <name type="scientific">Paspalum notatum var. saurae</name>
    <dbReference type="NCBI Taxonomy" id="547442"/>
    <lineage>
        <taxon>Eukaryota</taxon>
        <taxon>Viridiplantae</taxon>
        <taxon>Streptophyta</taxon>
        <taxon>Embryophyta</taxon>
        <taxon>Tracheophyta</taxon>
        <taxon>Spermatophyta</taxon>
        <taxon>Magnoliopsida</taxon>
        <taxon>Liliopsida</taxon>
        <taxon>Poales</taxon>
        <taxon>Poaceae</taxon>
        <taxon>PACMAD clade</taxon>
        <taxon>Panicoideae</taxon>
        <taxon>Andropogonodae</taxon>
        <taxon>Paspaleae</taxon>
        <taxon>Paspalinae</taxon>
        <taxon>Paspalum</taxon>
    </lineage>
</organism>
<evidence type="ECO:0000259" key="1">
    <source>
        <dbReference type="Pfam" id="PF00078"/>
    </source>
</evidence>
<dbReference type="SUPFAM" id="SSF56672">
    <property type="entry name" value="DNA/RNA polymerases"/>
    <property type="match status" value="1"/>
</dbReference>
<reference evidence="3 4" key="1">
    <citation type="submission" date="2024-02" db="EMBL/GenBank/DDBJ databases">
        <title>High-quality chromosome-scale genome assembly of Pensacola bahiagrass (Paspalum notatum Flugge var. saurae).</title>
        <authorList>
            <person name="Vega J.M."/>
            <person name="Podio M."/>
            <person name="Orjuela J."/>
            <person name="Siena L.A."/>
            <person name="Pessino S.C."/>
            <person name="Combes M.C."/>
            <person name="Mariac C."/>
            <person name="Albertini E."/>
            <person name="Pupilli F."/>
            <person name="Ortiz J.P.A."/>
            <person name="Leblanc O."/>
        </authorList>
    </citation>
    <scope>NUCLEOTIDE SEQUENCE [LARGE SCALE GENOMIC DNA]</scope>
    <source>
        <strain evidence="3">R1</strain>
        <tissue evidence="3">Leaf</tissue>
    </source>
</reference>
<dbReference type="Proteomes" id="UP001341281">
    <property type="component" value="Chromosome 05"/>
</dbReference>
<evidence type="ECO:0000313" key="4">
    <source>
        <dbReference type="Proteomes" id="UP001341281"/>
    </source>
</evidence>